<dbReference type="Proteomes" id="UP000064893">
    <property type="component" value="Chromosome"/>
</dbReference>
<organism evidence="7 8">
    <name type="scientific">Salinivirga cyanobacteriivorans</name>
    <dbReference type="NCBI Taxonomy" id="1307839"/>
    <lineage>
        <taxon>Bacteria</taxon>
        <taxon>Pseudomonadati</taxon>
        <taxon>Bacteroidota</taxon>
        <taxon>Bacteroidia</taxon>
        <taxon>Bacteroidales</taxon>
        <taxon>Salinivirgaceae</taxon>
        <taxon>Salinivirga</taxon>
    </lineage>
</organism>
<feature type="domain" description="RNA polymerase sigma-70 region 2" evidence="5">
    <location>
        <begin position="13"/>
        <end position="76"/>
    </location>
</feature>
<dbReference type="InterPro" id="IPR007627">
    <property type="entry name" value="RNA_pol_sigma70_r2"/>
</dbReference>
<dbReference type="KEGG" id="blq:L21SP5_03270"/>
<evidence type="ECO:0000259" key="5">
    <source>
        <dbReference type="Pfam" id="PF04542"/>
    </source>
</evidence>
<evidence type="ECO:0000256" key="2">
    <source>
        <dbReference type="ARBA" id="ARBA00023015"/>
    </source>
</evidence>
<dbReference type="Gene3D" id="1.10.1740.10">
    <property type="match status" value="1"/>
</dbReference>
<dbReference type="STRING" id="1307839.L21SP5_03270"/>
<dbReference type="InterPro" id="IPR036388">
    <property type="entry name" value="WH-like_DNA-bd_sf"/>
</dbReference>
<keyword evidence="8" id="KW-1185">Reference proteome</keyword>
<dbReference type="NCBIfam" id="TIGR02937">
    <property type="entry name" value="sigma70-ECF"/>
    <property type="match status" value="1"/>
</dbReference>
<dbReference type="PANTHER" id="PTHR43133">
    <property type="entry name" value="RNA POLYMERASE ECF-TYPE SIGMA FACTO"/>
    <property type="match status" value="1"/>
</dbReference>
<sequence length="168" mass="19712">MTAIEFNNQLTDLRDNLHRFAYRLTTNAEEAEDLLQETMLKALSNKDKFQDKTNLKSWTFTIMKNTFINNYRRATRSQTILDTTKELHFLNVPQDSGFISPDASFSVQEIRKAINNLEIEYRKPFTMHTEGFKYKEIAEELGLPIGSVKSRIFIARKKLMSMLQDYSR</sequence>
<dbReference type="RefSeq" id="WP_057954228.1">
    <property type="nucleotide sequence ID" value="NZ_CP013118.1"/>
</dbReference>
<evidence type="ECO:0000256" key="3">
    <source>
        <dbReference type="ARBA" id="ARBA00023082"/>
    </source>
</evidence>
<evidence type="ECO:0000313" key="7">
    <source>
        <dbReference type="EMBL" id="ALO16884.1"/>
    </source>
</evidence>
<comment type="similarity">
    <text evidence="1">Belongs to the sigma-70 factor family. ECF subfamily.</text>
</comment>
<evidence type="ECO:0000259" key="6">
    <source>
        <dbReference type="Pfam" id="PF08281"/>
    </source>
</evidence>
<feature type="domain" description="RNA polymerase sigma factor 70 region 4 type 2" evidence="6">
    <location>
        <begin position="108"/>
        <end position="159"/>
    </location>
</feature>
<keyword evidence="4" id="KW-0804">Transcription</keyword>
<dbReference type="GO" id="GO:0003677">
    <property type="term" value="F:DNA binding"/>
    <property type="evidence" value="ECO:0007669"/>
    <property type="project" value="InterPro"/>
</dbReference>
<evidence type="ECO:0000256" key="1">
    <source>
        <dbReference type="ARBA" id="ARBA00010641"/>
    </source>
</evidence>
<dbReference type="PATRIC" id="fig|1307839.3.peg.3438"/>
<protein>
    <submittedName>
        <fullName evidence="7">Sigma-W factor</fullName>
    </submittedName>
</protein>
<dbReference type="CDD" id="cd06171">
    <property type="entry name" value="Sigma70_r4"/>
    <property type="match status" value="1"/>
</dbReference>
<dbReference type="AlphaFoldDB" id="A0A0S2I3N8"/>
<evidence type="ECO:0000313" key="8">
    <source>
        <dbReference type="Proteomes" id="UP000064893"/>
    </source>
</evidence>
<dbReference type="OrthoDB" id="9803470at2"/>
<dbReference type="Pfam" id="PF04542">
    <property type="entry name" value="Sigma70_r2"/>
    <property type="match status" value="1"/>
</dbReference>
<dbReference type="GO" id="GO:0006352">
    <property type="term" value="P:DNA-templated transcription initiation"/>
    <property type="evidence" value="ECO:0007669"/>
    <property type="project" value="InterPro"/>
</dbReference>
<dbReference type="InterPro" id="IPR039425">
    <property type="entry name" value="RNA_pol_sigma-70-like"/>
</dbReference>
<keyword evidence="3" id="KW-0731">Sigma factor</keyword>
<keyword evidence="2" id="KW-0805">Transcription regulation</keyword>
<reference evidence="7 8" key="1">
    <citation type="submission" date="2015-11" db="EMBL/GenBank/DDBJ databases">
        <title>Description and complete genome sequence of a novel strain predominating in hypersaline microbial mats and representing a new family of the Bacteriodetes phylum.</title>
        <authorList>
            <person name="Spring S."/>
            <person name="Bunk B."/>
            <person name="Sproer C."/>
            <person name="Klenk H.-P."/>
        </authorList>
    </citation>
    <scope>NUCLEOTIDE SEQUENCE [LARGE SCALE GENOMIC DNA]</scope>
    <source>
        <strain evidence="7 8">L21-Spi-D4</strain>
    </source>
</reference>
<dbReference type="InterPro" id="IPR013325">
    <property type="entry name" value="RNA_pol_sigma_r2"/>
</dbReference>
<dbReference type="Gene3D" id="1.10.10.10">
    <property type="entry name" value="Winged helix-like DNA-binding domain superfamily/Winged helix DNA-binding domain"/>
    <property type="match status" value="1"/>
</dbReference>
<gene>
    <name evidence="7" type="primary">sigW_5</name>
    <name evidence="7" type="ORF">L21SP5_03270</name>
</gene>
<dbReference type="SUPFAM" id="SSF88659">
    <property type="entry name" value="Sigma3 and sigma4 domains of RNA polymerase sigma factors"/>
    <property type="match status" value="1"/>
</dbReference>
<evidence type="ECO:0000256" key="4">
    <source>
        <dbReference type="ARBA" id="ARBA00023163"/>
    </source>
</evidence>
<dbReference type="InterPro" id="IPR013249">
    <property type="entry name" value="RNA_pol_sigma70_r4_t2"/>
</dbReference>
<dbReference type="InterPro" id="IPR013324">
    <property type="entry name" value="RNA_pol_sigma_r3/r4-like"/>
</dbReference>
<dbReference type="SUPFAM" id="SSF88946">
    <property type="entry name" value="Sigma2 domain of RNA polymerase sigma factors"/>
    <property type="match status" value="1"/>
</dbReference>
<proteinExistence type="inferred from homology"/>
<accession>A0A0S2I3N8</accession>
<dbReference type="PANTHER" id="PTHR43133:SF25">
    <property type="entry name" value="RNA POLYMERASE SIGMA FACTOR RFAY-RELATED"/>
    <property type="match status" value="1"/>
</dbReference>
<dbReference type="EMBL" id="CP013118">
    <property type="protein sequence ID" value="ALO16884.1"/>
    <property type="molecule type" value="Genomic_DNA"/>
</dbReference>
<name>A0A0S2I3N8_9BACT</name>
<dbReference type="GO" id="GO:0016987">
    <property type="term" value="F:sigma factor activity"/>
    <property type="evidence" value="ECO:0007669"/>
    <property type="project" value="UniProtKB-KW"/>
</dbReference>
<dbReference type="InterPro" id="IPR014284">
    <property type="entry name" value="RNA_pol_sigma-70_dom"/>
</dbReference>
<dbReference type="Pfam" id="PF08281">
    <property type="entry name" value="Sigma70_r4_2"/>
    <property type="match status" value="1"/>
</dbReference>